<dbReference type="Proteomes" id="UP000075885">
    <property type="component" value="Unassembled WGS sequence"/>
</dbReference>
<name>A0A182PUD0_9DIPT</name>
<dbReference type="PANTHER" id="PTHR21616">
    <property type="entry name" value="CENTROSOME SPINDLE POLE ASSOCIATED PROTEIN"/>
    <property type="match status" value="1"/>
</dbReference>
<feature type="compositionally biased region" description="Polar residues" evidence="2">
    <location>
        <begin position="454"/>
        <end position="464"/>
    </location>
</feature>
<feature type="region of interest" description="Disordered" evidence="2">
    <location>
        <begin position="446"/>
        <end position="480"/>
    </location>
</feature>
<feature type="region of interest" description="Disordered" evidence="2">
    <location>
        <begin position="403"/>
        <end position="426"/>
    </location>
</feature>
<organism evidence="3 4">
    <name type="scientific">Anopheles epiroticus</name>
    <dbReference type="NCBI Taxonomy" id="199890"/>
    <lineage>
        <taxon>Eukaryota</taxon>
        <taxon>Metazoa</taxon>
        <taxon>Ecdysozoa</taxon>
        <taxon>Arthropoda</taxon>
        <taxon>Hexapoda</taxon>
        <taxon>Insecta</taxon>
        <taxon>Pterygota</taxon>
        <taxon>Neoptera</taxon>
        <taxon>Endopterygota</taxon>
        <taxon>Diptera</taxon>
        <taxon>Nematocera</taxon>
        <taxon>Culicoidea</taxon>
        <taxon>Culicidae</taxon>
        <taxon>Anophelinae</taxon>
        <taxon>Anopheles</taxon>
    </lineage>
</organism>
<sequence>MSYTEYSKELEAFIAKQRQLLEIDKERIKNVKQEDPNKEPFPIPKDPPGKVNSPKDRPDDNCPANDKLSKEKVNSQISSKKTNTAEEVEAVKISYGRKMPSNISIDSTNIDHPSRDVLASTSSPTIDSPSAVPSAHRAKRGSPQQDEMEQWVSDTFFSYFPSFNKKQKEQKTVLSRTRQQEYQDYLKNIPEVTTKHQEYMKKYGKGKSLGTEAANEKGTGTTSPPPPAGSGGGVGTSGATGGQPQVRFGKSLVAEASTNYRKGSPREKLIQDLAHTDLPTILNTDTIDRRNRMLADEESRRKLEYQKELIKQIEEKRKEVERLREKEKLEEEMLTSRLEQQLKTMQLEEQLEHERLRSEKIRIANEQNHIRRLQLLANLENDHKLYNPYDGQRKAFSENGTKAAPVEGEDKKPNPSNVGGSFSSGDERTKAAYRYFSNSTSLQQEKRPFVSVAPVTTSSPLSSEQDYESSSETATGASSAVLPGDHRYQYCKSCRTDVNRTFLPPPLTAGRQQKRHHCAKCGCKRTEAYSSSKREENNHRCIKCDRTMKRVNGAKMQGASLCAVCTLANEAEQRENLFHTKKKLHKERRHHSNRDDDDVQVHRAPVSPTNNPFKVIDIQYHESDNENGDVDVLNPVIVRNNYRKPPYSINIDQNSLFHPSKKTPEPVLSVNIRNGEVFVDNKLRAGVSNCHTARLPPPPASPSDADEARDRDGETSSATVGDDLLDERIAKYVRHYNTLWMKRGNGRKNNAQHSQPHHQYHHHHHHHHRHHSPPTHHHREQEGEPSDKMKKGSKPGSLLPSLSPPKVYVSDRPENLKSEALKMMEKKWEVPAVERTKVNEKGSTRVLTQLGAIRKQLQLEQLQMDGPSAYAKNY</sequence>
<dbReference type="VEuPathDB" id="VectorBase:AEPI010566"/>
<feature type="region of interest" description="Disordered" evidence="2">
    <location>
        <begin position="27"/>
        <end position="150"/>
    </location>
</feature>
<evidence type="ECO:0000256" key="2">
    <source>
        <dbReference type="SAM" id="MobiDB-lite"/>
    </source>
</evidence>
<feature type="region of interest" description="Disordered" evidence="2">
    <location>
        <begin position="204"/>
        <end position="263"/>
    </location>
</feature>
<protein>
    <submittedName>
        <fullName evidence="3">Uncharacterized protein</fullName>
    </submittedName>
</protein>
<evidence type="ECO:0000313" key="3">
    <source>
        <dbReference type="EnsemblMetazoa" id="AEPI010566-PA"/>
    </source>
</evidence>
<dbReference type="PANTHER" id="PTHR21616:SF2">
    <property type="entry name" value="CENTROSOME AND SPINDLE POLE-ASSOCIATED PROTEIN 1"/>
    <property type="match status" value="1"/>
</dbReference>
<reference evidence="4" key="1">
    <citation type="submission" date="2013-03" db="EMBL/GenBank/DDBJ databases">
        <title>The Genome Sequence of Anopheles epiroticus epiroticus2.</title>
        <authorList>
            <consortium name="The Broad Institute Genomics Platform"/>
            <person name="Neafsey D.E."/>
            <person name="Howell P."/>
            <person name="Walker B."/>
            <person name="Young S.K."/>
            <person name="Zeng Q."/>
            <person name="Gargeya S."/>
            <person name="Fitzgerald M."/>
            <person name="Haas B."/>
            <person name="Abouelleil A."/>
            <person name="Allen A.W."/>
            <person name="Alvarado L."/>
            <person name="Arachchi H.M."/>
            <person name="Berlin A.M."/>
            <person name="Chapman S.B."/>
            <person name="Gainer-Dewar J."/>
            <person name="Goldberg J."/>
            <person name="Griggs A."/>
            <person name="Gujja S."/>
            <person name="Hansen M."/>
            <person name="Howarth C."/>
            <person name="Imamovic A."/>
            <person name="Ireland A."/>
            <person name="Larimer J."/>
            <person name="McCowan C."/>
            <person name="Murphy C."/>
            <person name="Pearson M."/>
            <person name="Poon T.W."/>
            <person name="Priest M."/>
            <person name="Roberts A."/>
            <person name="Saif S."/>
            <person name="Shea T."/>
            <person name="Sisk P."/>
            <person name="Sykes S."/>
            <person name="Wortman J."/>
            <person name="Nusbaum C."/>
            <person name="Birren B."/>
        </authorList>
    </citation>
    <scope>NUCLEOTIDE SEQUENCE [LARGE SCALE GENOMIC DNA]</scope>
    <source>
        <strain evidence="4">Epiroticus2</strain>
    </source>
</reference>
<feature type="compositionally biased region" description="Polar residues" evidence="2">
    <location>
        <begin position="101"/>
        <end position="111"/>
    </location>
</feature>
<reference evidence="3" key="2">
    <citation type="submission" date="2020-05" db="UniProtKB">
        <authorList>
            <consortium name="EnsemblMetazoa"/>
        </authorList>
    </citation>
    <scope>IDENTIFICATION</scope>
    <source>
        <strain evidence="3">Epiroticus2</strain>
    </source>
</reference>
<keyword evidence="1" id="KW-0175">Coiled coil</keyword>
<feature type="compositionally biased region" description="Gly residues" evidence="2">
    <location>
        <begin position="229"/>
        <end position="241"/>
    </location>
</feature>
<dbReference type="AlphaFoldDB" id="A0A182PUD0"/>
<feature type="compositionally biased region" description="Basic and acidic residues" evidence="2">
    <location>
        <begin position="779"/>
        <end position="790"/>
    </location>
</feature>
<dbReference type="GO" id="GO:0005813">
    <property type="term" value="C:centrosome"/>
    <property type="evidence" value="ECO:0007669"/>
    <property type="project" value="InterPro"/>
</dbReference>
<keyword evidence="4" id="KW-1185">Reference proteome</keyword>
<feature type="compositionally biased region" description="Basic residues" evidence="2">
    <location>
        <begin position="755"/>
        <end position="778"/>
    </location>
</feature>
<evidence type="ECO:0000256" key="1">
    <source>
        <dbReference type="SAM" id="Coils"/>
    </source>
</evidence>
<feature type="region of interest" description="Disordered" evidence="2">
    <location>
        <begin position="689"/>
        <end position="722"/>
    </location>
</feature>
<feature type="region of interest" description="Disordered" evidence="2">
    <location>
        <begin position="583"/>
        <end position="612"/>
    </location>
</feature>
<dbReference type="InterPro" id="IPR026708">
    <property type="entry name" value="CSPP1"/>
</dbReference>
<proteinExistence type="predicted"/>
<feature type="compositionally biased region" description="Basic residues" evidence="2">
    <location>
        <begin position="583"/>
        <end position="592"/>
    </location>
</feature>
<feature type="compositionally biased region" description="Polar residues" evidence="2">
    <location>
        <begin position="119"/>
        <end position="128"/>
    </location>
</feature>
<dbReference type="EnsemblMetazoa" id="AEPI010566-RA">
    <property type="protein sequence ID" value="AEPI010566-PA"/>
    <property type="gene ID" value="AEPI010566"/>
</dbReference>
<feature type="coiled-coil region" evidence="1">
    <location>
        <begin position="303"/>
        <end position="333"/>
    </location>
</feature>
<feature type="region of interest" description="Disordered" evidence="2">
    <location>
        <begin position="744"/>
        <end position="813"/>
    </location>
</feature>
<feature type="compositionally biased region" description="Low complexity" evidence="2">
    <location>
        <begin position="794"/>
        <end position="806"/>
    </location>
</feature>
<evidence type="ECO:0000313" key="4">
    <source>
        <dbReference type="Proteomes" id="UP000075885"/>
    </source>
</evidence>
<dbReference type="STRING" id="199890.A0A182PUD0"/>
<accession>A0A182PUD0</accession>
<feature type="compositionally biased region" description="Low complexity" evidence="2">
    <location>
        <begin position="468"/>
        <end position="480"/>
    </location>
</feature>
<feature type="compositionally biased region" description="Polar residues" evidence="2">
    <location>
        <begin position="414"/>
        <end position="424"/>
    </location>
</feature>
<dbReference type="GO" id="GO:0000922">
    <property type="term" value="C:spindle pole"/>
    <property type="evidence" value="ECO:0007669"/>
    <property type="project" value="InterPro"/>
</dbReference>
<feature type="compositionally biased region" description="Basic and acidic residues" evidence="2">
    <location>
        <begin position="27"/>
        <end position="38"/>
    </location>
</feature>
<dbReference type="GO" id="GO:0032467">
    <property type="term" value="P:positive regulation of cytokinesis"/>
    <property type="evidence" value="ECO:0007669"/>
    <property type="project" value="InterPro"/>
</dbReference>
<dbReference type="GO" id="GO:0005874">
    <property type="term" value="C:microtubule"/>
    <property type="evidence" value="ECO:0007669"/>
    <property type="project" value="InterPro"/>
</dbReference>